<dbReference type="InterPro" id="IPR002110">
    <property type="entry name" value="Ankyrin_rpt"/>
</dbReference>
<accession>A0ABR1G558</accession>
<comment type="caution">
    <text evidence="2">The sequence shown here is derived from an EMBL/GenBank/DDBJ whole genome shotgun (WGS) entry which is preliminary data.</text>
</comment>
<dbReference type="InterPro" id="IPR036770">
    <property type="entry name" value="Ankyrin_rpt-contain_sf"/>
</dbReference>
<protein>
    <submittedName>
        <fullName evidence="2">Uncharacterized protein</fullName>
    </submittedName>
</protein>
<organism evidence="2 3">
    <name type="scientific">Aureococcus anophagefferens</name>
    <name type="common">Harmful bloom alga</name>
    <dbReference type="NCBI Taxonomy" id="44056"/>
    <lineage>
        <taxon>Eukaryota</taxon>
        <taxon>Sar</taxon>
        <taxon>Stramenopiles</taxon>
        <taxon>Ochrophyta</taxon>
        <taxon>Pelagophyceae</taxon>
        <taxon>Pelagomonadales</taxon>
        <taxon>Pelagomonadaceae</taxon>
        <taxon>Aureococcus</taxon>
    </lineage>
</organism>
<evidence type="ECO:0000313" key="3">
    <source>
        <dbReference type="Proteomes" id="UP001363151"/>
    </source>
</evidence>
<feature type="repeat" description="ANK" evidence="1">
    <location>
        <begin position="794"/>
        <end position="838"/>
    </location>
</feature>
<sequence length="892" mass="96088">MGASSSQPTAPVAAAPLSKKRVVSPDAFVRVLKSNESFSAVLSFTGFESVLTIETLSHAARRASRAAELELDMTKIYEAPQFKSMGVRRATFVANRAELLGARRSGLLPPIVSTMTVYRGYYWPLAPSTPWTKGDFVYPAEGGARLVSPCGRSSTVLSDVTVALDAPRAAASLAAFKRTQLALLAHGYLTVYVDPIQSDPRAHKVARRYFETLRQANGKVGARKRRAGADEAAALIEAMGGACLPRLLRDAAERFPGHDHDGRSAPPELYRDMLERSAASASSVDAALLRRVVDAVVWAGLQRSCMCPYGHRLTERDFEAACRDAAVPRWREIWAEAVDGLLLPFCPGYQSEAGDVESHREPGDVRPGDVAVVEVSGFALLAALSGAVTSRCGGDPAACFGADLEPHVTKYHGANLSLAIGVLKDLEARRDGEADGSAGERRLEAALEAVLARHVPWKEGDDVEIYDTSVANTDPREGVWKSGKLGLPTAEYGYYKVRRGDDEADTAAHVAHLRKLGEPSAATELLIDSVIHSRNDVVRRMLDLSPDFAREAAFCPGHLGKGRQTALDHAITSGNSVALRLLLVKAPFDRTGSAYLLDPSSAFTSIRNQDYNSCKLAPKIRAELLCILYDSSADDWELDLADAAVAAAVSGDADRAWLEIGNLVAAQKRAELFHSIRSFTKKHWPKKKSDATVGEDDSSDDEDEALCLAREAVRSSATNALCAAARNFYATWKGYDNYGDVVLKLLLDERPDECPVDVPAAPMCECVACHGTVAMVKVFLDDAGVDVNQSIQDSGVTALHLAVYSCVRTEPELLSNERAAAVIRFLVERGADLEARTRCQPTPRSIYAPFYTDMPVGATPRDIAAVCGTPERQDAVAALLAAAVAERALKPA</sequence>
<gene>
    <name evidence="2" type="ORF">SO694_0012907</name>
</gene>
<evidence type="ECO:0000313" key="2">
    <source>
        <dbReference type="EMBL" id="KAK7248239.1"/>
    </source>
</evidence>
<dbReference type="Gene3D" id="1.25.40.20">
    <property type="entry name" value="Ankyrin repeat-containing domain"/>
    <property type="match status" value="1"/>
</dbReference>
<dbReference type="SUPFAM" id="SSF48403">
    <property type="entry name" value="Ankyrin repeat"/>
    <property type="match status" value="1"/>
</dbReference>
<dbReference type="Proteomes" id="UP001363151">
    <property type="component" value="Unassembled WGS sequence"/>
</dbReference>
<reference evidence="2 3" key="1">
    <citation type="submission" date="2024-03" db="EMBL/GenBank/DDBJ databases">
        <title>Aureococcus anophagefferens CCMP1851 and Kratosvirus quantuckense: Draft genome of a second virus-susceptible host strain in the model system.</title>
        <authorList>
            <person name="Chase E."/>
            <person name="Truchon A.R."/>
            <person name="Schepens W."/>
            <person name="Wilhelm S.W."/>
        </authorList>
    </citation>
    <scope>NUCLEOTIDE SEQUENCE [LARGE SCALE GENOMIC DNA]</scope>
    <source>
        <strain evidence="2 3">CCMP1851</strain>
    </source>
</reference>
<name>A0ABR1G558_AURAN</name>
<evidence type="ECO:0000256" key="1">
    <source>
        <dbReference type="PROSITE-ProRule" id="PRU00023"/>
    </source>
</evidence>
<keyword evidence="1" id="KW-0040">ANK repeat</keyword>
<keyword evidence="3" id="KW-1185">Reference proteome</keyword>
<proteinExistence type="predicted"/>
<dbReference type="EMBL" id="JBBJCI010000118">
    <property type="protein sequence ID" value="KAK7248239.1"/>
    <property type="molecule type" value="Genomic_DNA"/>
</dbReference>
<dbReference type="PROSITE" id="PS50088">
    <property type="entry name" value="ANK_REPEAT"/>
    <property type="match status" value="1"/>
</dbReference>